<dbReference type="InterPro" id="IPR001810">
    <property type="entry name" value="F-box_dom"/>
</dbReference>
<reference evidence="5" key="1">
    <citation type="submission" date="2020-11" db="EMBL/GenBank/DDBJ databases">
        <authorList>
            <person name="Tran Van P."/>
        </authorList>
    </citation>
    <scope>NUCLEOTIDE SEQUENCE</scope>
</reference>
<evidence type="ECO:0000259" key="3">
    <source>
        <dbReference type="Pfam" id="PF12937"/>
    </source>
</evidence>
<feature type="region of interest" description="Disordered" evidence="2">
    <location>
        <begin position="97"/>
        <end position="116"/>
    </location>
</feature>
<dbReference type="OrthoDB" id="2117972at2759"/>
<dbReference type="Proteomes" id="UP000678499">
    <property type="component" value="Unassembled WGS sequence"/>
</dbReference>
<dbReference type="SUPFAM" id="SSF81383">
    <property type="entry name" value="F-box domain"/>
    <property type="match status" value="1"/>
</dbReference>
<keyword evidence="1" id="KW-0833">Ubl conjugation pathway</keyword>
<evidence type="ECO:0000259" key="4">
    <source>
        <dbReference type="Pfam" id="PF19270"/>
    </source>
</evidence>
<protein>
    <recommendedName>
        <fullName evidence="7">F-box only protein 9</fullName>
    </recommendedName>
</protein>
<name>A0A7R9BLY6_9CRUS</name>
<organism evidence="5">
    <name type="scientific">Notodromas monacha</name>
    <dbReference type="NCBI Taxonomy" id="399045"/>
    <lineage>
        <taxon>Eukaryota</taxon>
        <taxon>Metazoa</taxon>
        <taxon>Ecdysozoa</taxon>
        <taxon>Arthropoda</taxon>
        <taxon>Crustacea</taxon>
        <taxon>Oligostraca</taxon>
        <taxon>Ostracoda</taxon>
        <taxon>Podocopa</taxon>
        <taxon>Podocopida</taxon>
        <taxon>Cypridocopina</taxon>
        <taxon>Cypridoidea</taxon>
        <taxon>Cyprididae</taxon>
        <taxon>Notodromas</taxon>
    </lineage>
</organism>
<dbReference type="Pfam" id="PF12937">
    <property type="entry name" value="F-box-like"/>
    <property type="match status" value="1"/>
</dbReference>
<accession>A0A7R9BLY6</accession>
<dbReference type="InterPro" id="IPR045464">
    <property type="entry name" value="Hrt3/FBXO9_C"/>
</dbReference>
<feature type="domain" description="F-box" evidence="3">
    <location>
        <begin position="164"/>
        <end position="210"/>
    </location>
</feature>
<dbReference type="InterPro" id="IPR036047">
    <property type="entry name" value="F-box-like_dom_sf"/>
</dbReference>
<feature type="compositionally biased region" description="Acidic residues" evidence="2">
    <location>
        <begin position="7"/>
        <end position="16"/>
    </location>
</feature>
<dbReference type="AlphaFoldDB" id="A0A7R9BLY6"/>
<dbReference type="EMBL" id="OA882719">
    <property type="protein sequence ID" value="CAD7276690.1"/>
    <property type="molecule type" value="Genomic_DNA"/>
</dbReference>
<evidence type="ECO:0000256" key="2">
    <source>
        <dbReference type="SAM" id="MobiDB-lite"/>
    </source>
</evidence>
<dbReference type="Gene3D" id="1.20.1280.50">
    <property type="match status" value="1"/>
</dbReference>
<gene>
    <name evidence="5" type="ORF">NMOB1V02_LOCUS4441</name>
</gene>
<evidence type="ECO:0000313" key="6">
    <source>
        <dbReference type="Proteomes" id="UP000678499"/>
    </source>
</evidence>
<dbReference type="PANTHER" id="PTHR12874">
    <property type="entry name" value="F-BOX ONLY PROTEIN 48-RELATED"/>
    <property type="match status" value="1"/>
</dbReference>
<dbReference type="EMBL" id="CAJPEX010000682">
    <property type="protein sequence ID" value="CAG0916842.1"/>
    <property type="molecule type" value="Genomic_DNA"/>
</dbReference>
<feature type="domain" description="F-box protein Hrt3/FBXO9 C-terminal" evidence="4">
    <location>
        <begin position="227"/>
        <end position="327"/>
    </location>
</feature>
<dbReference type="GO" id="GO:0005737">
    <property type="term" value="C:cytoplasm"/>
    <property type="evidence" value="ECO:0007669"/>
    <property type="project" value="TreeGrafter"/>
</dbReference>
<proteinExistence type="predicted"/>
<dbReference type="PANTHER" id="PTHR12874:SF29">
    <property type="entry name" value="F-BOX ONLY PROTEIN 9"/>
    <property type="match status" value="1"/>
</dbReference>
<dbReference type="CDD" id="cd22089">
    <property type="entry name" value="F-box_FBXO9"/>
    <property type="match status" value="1"/>
</dbReference>
<feature type="region of interest" description="Disordered" evidence="2">
    <location>
        <begin position="1"/>
        <end position="27"/>
    </location>
</feature>
<dbReference type="GO" id="GO:0031146">
    <property type="term" value="P:SCF-dependent proteasomal ubiquitin-dependent protein catabolic process"/>
    <property type="evidence" value="ECO:0007669"/>
    <property type="project" value="TreeGrafter"/>
</dbReference>
<evidence type="ECO:0000313" key="5">
    <source>
        <dbReference type="EMBL" id="CAD7276690.1"/>
    </source>
</evidence>
<dbReference type="Pfam" id="PF19270">
    <property type="entry name" value="FBO_C"/>
    <property type="match status" value="1"/>
</dbReference>
<keyword evidence="6" id="KW-1185">Reference proteome</keyword>
<evidence type="ECO:0008006" key="7">
    <source>
        <dbReference type="Google" id="ProtNLM"/>
    </source>
</evidence>
<dbReference type="GO" id="GO:0019005">
    <property type="term" value="C:SCF ubiquitin ligase complex"/>
    <property type="evidence" value="ECO:0007669"/>
    <property type="project" value="TreeGrafter"/>
</dbReference>
<sequence>MDSVLWSDEDFSESSEDPTSPEKREAELERFRREWKGEIAVSRGVSARASTTKQDLAAELFEKGANEERHGRMYEAIKFYRDAVHLVPDIEQKMAQSAAWAKPDKPEDSQASSASASRSALDNLLHAFEQVHLLDGDAMGEELGVWQVCRREKEVPGGHMSDCPPEVVALILRWVVSRDLDVRSLDVLGEVCRGFYQAARDPEIWRRICHRVFGASCASPEDLGFLSWRDMFFELPHPYFHGCYINRVSYIRHGENSFQDRFYRPWYEVKYYRFLRFFPEGRCLMMNTPDEPQHALHHMKSRNPRLGTVLAGHYRLHGDTVVATLKRVSEAGALNSALVKQINRARRNRVAEERTERTFYLELQMRSVRGRKNMEVAWTRYSVLTYHPERGTGSTTEFEMSLANFPPSRFARVRSFAAVADQPLDDAATCSEFRRFSR</sequence>
<evidence type="ECO:0000256" key="1">
    <source>
        <dbReference type="ARBA" id="ARBA00022786"/>
    </source>
</evidence>